<feature type="non-terminal residue" evidence="5">
    <location>
        <position position="1"/>
    </location>
</feature>
<dbReference type="CDD" id="cd00038">
    <property type="entry name" value="CAP_ED"/>
    <property type="match status" value="3"/>
</dbReference>
<comment type="caution">
    <text evidence="5">The sequence shown here is derived from an EMBL/GenBank/DDBJ whole genome shotgun (WGS) entry which is preliminary data.</text>
</comment>
<dbReference type="Gene3D" id="2.60.120.10">
    <property type="entry name" value="Jelly Rolls"/>
    <property type="match status" value="4"/>
</dbReference>
<keyword evidence="1" id="KW-0813">Transport</keyword>
<feature type="transmembrane region" description="Helical" evidence="3">
    <location>
        <begin position="335"/>
        <end position="355"/>
    </location>
</feature>
<dbReference type="Gene3D" id="1.10.287.630">
    <property type="entry name" value="Helix hairpin bin"/>
    <property type="match status" value="3"/>
</dbReference>
<dbReference type="GO" id="GO:0005221">
    <property type="term" value="F:intracellularly cyclic nucleotide-activated monoatomic cation channel activity"/>
    <property type="evidence" value="ECO:0007669"/>
    <property type="project" value="InterPro"/>
</dbReference>
<feature type="transmembrane region" description="Helical" evidence="3">
    <location>
        <begin position="375"/>
        <end position="392"/>
    </location>
</feature>
<evidence type="ECO:0000313" key="5">
    <source>
        <dbReference type="EMBL" id="KAL1520925.1"/>
    </source>
</evidence>
<dbReference type="PANTHER" id="PTHR45638:SF11">
    <property type="entry name" value="CYCLIC NUCLEOTIDE-GATED CATION CHANNEL SUBUNIT A"/>
    <property type="match status" value="1"/>
</dbReference>
<dbReference type="InterPro" id="IPR013099">
    <property type="entry name" value="K_chnl_dom"/>
</dbReference>
<dbReference type="SUPFAM" id="SSF51206">
    <property type="entry name" value="cAMP-binding domain-like"/>
    <property type="match status" value="5"/>
</dbReference>
<feature type="transmembrane region" description="Helical" evidence="3">
    <location>
        <begin position="731"/>
        <end position="753"/>
    </location>
</feature>
<gene>
    <name evidence="5" type="ORF">AB1Y20_022485</name>
</gene>
<reference evidence="5 6" key="1">
    <citation type="journal article" date="2024" name="Science">
        <title>Giant polyketide synthase enzymes in the biosynthesis of giant marine polyether toxins.</title>
        <authorList>
            <person name="Fallon T.R."/>
            <person name="Shende V.V."/>
            <person name="Wierzbicki I.H."/>
            <person name="Pendleton A.L."/>
            <person name="Watervoot N.F."/>
            <person name="Auber R.P."/>
            <person name="Gonzalez D.J."/>
            <person name="Wisecaver J.H."/>
            <person name="Moore B.S."/>
        </authorList>
    </citation>
    <scope>NUCLEOTIDE SEQUENCE [LARGE SCALE GENOMIC DNA]</scope>
    <source>
        <strain evidence="5 6">12B1</strain>
    </source>
</reference>
<feature type="transmembrane region" description="Helical" evidence="3">
    <location>
        <begin position="452"/>
        <end position="470"/>
    </location>
</feature>
<feature type="compositionally biased region" description="Acidic residues" evidence="2">
    <location>
        <begin position="1951"/>
        <end position="1966"/>
    </location>
</feature>
<evidence type="ECO:0000259" key="4">
    <source>
        <dbReference type="PROSITE" id="PS50042"/>
    </source>
</evidence>
<evidence type="ECO:0000256" key="1">
    <source>
        <dbReference type="ARBA" id="ARBA00023286"/>
    </source>
</evidence>
<proteinExistence type="predicted"/>
<feature type="region of interest" description="Disordered" evidence="2">
    <location>
        <begin position="1706"/>
        <end position="1749"/>
    </location>
</feature>
<feature type="transmembrane region" description="Helical" evidence="3">
    <location>
        <begin position="404"/>
        <end position="425"/>
    </location>
</feature>
<name>A0AB34JH20_PRYPA</name>
<dbReference type="EMBL" id="JBGBPQ010000008">
    <property type="protein sequence ID" value="KAL1520925.1"/>
    <property type="molecule type" value="Genomic_DNA"/>
</dbReference>
<keyword evidence="1" id="KW-0407">Ion channel</keyword>
<feature type="compositionally biased region" description="Basic and acidic residues" evidence="2">
    <location>
        <begin position="19"/>
        <end position="39"/>
    </location>
</feature>
<keyword evidence="1" id="KW-1071">Ligand-gated ion channel</keyword>
<dbReference type="GO" id="GO:0044877">
    <property type="term" value="F:protein-containing complex binding"/>
    <property type="evidence" value="ECO:0007669"/>
    <property type="project" value="TreeGrafter"/>
</dbReference>
<keyword evidence="3" id="KW-0472">Membrane</keyword>
<dbReference type="PROSITE" id="PS50042">
    <property type="entry name" value="CNMP_BINDING_3"/>
    <property type="match status" value="3"/>
</dbReference>
<keyword evidence="3" id="KW-1133">Transmembrane helix</keyword>
<keyword evidence="3" id="KW-0812">Transmembrane</keyword>
<dbReference type="InterPro" id="IPR014710">
    <property type="entry name" value="RmlC-like_jellyroll"/>
</dbReference>
<dbReference type="Pfam" id="PF07885">
    <property type="entry name" value="Ion_trans_2"/>
    <property type="match status" value="1"/>
</dbReference>
<feature type="transmembrane region" description="Helical" evidence="3">
    <location>
        <begin position="183"/>
        <end position="203"/>
    </location>
</feature>
<keyword evidence="1" id="KW-0406">Ion transport</keyword>
<feature type="transmembrane region" description="Helical" evidence="3">
    <location>
        <begin position="482"/>
        <end position="503"/>
    </location>
</feature>
<sequence>SPSLGWPHRACCHVVDHTRRAEAASRRESSPKELMDAPDRQPSAEPCSPSNAGHITSERSSNSPSKASRLNPSRISMLLPNANLAAYSKRVSSEVTKRVGEKFVAPGPSQVLLLAHSIAEKGHRGLSQAAEASASLSMTSRIKLMQVLCGIVVMVHAFLLPYRAVFSMLGLDAEERALDSKCFVSFAMTLYPLDALFMFFCAAPHISHVILKRQQILAQAMLQKALSLVTPVTEEKRDCEGDTQKATSYASSDDNICPAGVGGNAKSLPTGCKRPSSAISVQQQWLESACAKSEEKAGTGAQKVAKSDHGAGPAHHAREESDLSMSMGSHAKSSPLSFSFVNFLFLVCILPWDLIPLFAGASVRTWCETQVLRVVRLYWCFPAADALAWLLRYRGHLSVARARLLSFIPLLFLVLHLITCAWQAAGDDVTGQSGWQRNDVALVGRLNDTSALYLRGIWWTSVTFVTIGFGDIVPTQLSEMSVCMLVAYFGLLTVAMIVGLLTADITATDAMASSWQQRVDTASSFARSRKLSRKVSQRIHQYLQYQWTYLRGVEEASFFVGLPAALRSEVLVALNDRLIRNIPYFATASDALIAQLAGLLFPLLFLPEECLYSEGQSAVYTSLVVRGKVQEFKYVKMLERKRTDFASCLPAELPFYALEPLPEWLPLLLLPRFFQLRHSFSLKRKLGDKLRICAPHSVLSHSMQRITLLLITVTQVGYGDIVPINLLETCVASFIALGGLLYPAVIGAIAALIEGAGRAKSKQKEEVLEFFIDLLQRFPEESNTLFRNAHGEHVLILFGVAVQGALIGSIVGVLAHLGEEEHIRARLLAGARAHMVAHNIPSSLQARVRGYLEASYVQNELPQQRIFRLLPPTLRLAAAKEMRFAFITQTKLAQLFDAKLLARLCLLMHDLVVPPFELLLLEGDRGNSMYCVQSGTLEVISIPHEGIETLVAMHQDLPAAVASSWAHAPSGGAARVHAESVLSPNDHHVVVLARLGCGAVVGETAFFLDTPRTATIRALERKSLDDLLQRRSADEEQEKLLIMICQIAHDNARANQKTLQQILVGASFLSGLAGLASSYHRNRDFVEESLKAQLDYLYHYMQHRKLPRRLQQRISNYYSLIWSHARVSQEATLQAALPSFIQRDLRMCMHKHLIRSIPALNNISYFPLKALCLHMRATVALTGDILCEKGSTAEELYFVDFGTLLVVPNIDLTRVTISRRDPQHITLNEGGYFGSEILSCNTDAGPRLYEWTVQAISNCHLFFLTSKFIDLLQRFPEESNTLFRNAHGEHVLILFGVAVQGALIGSIVGVLAHLGEEEHIRARLLAGARAHMVAHNIPSSLQARVRGYLEASYVQNELPQQRIFRLLPPTLRLAAAKEMRFAFITQTKLAQLFDAKLLARLCLLMHDLVVPPFELLLLEGDRGNSMYCVQSGTLEVISIPHEGIETLVAMHQDLPAAVASSWAHAPSGGAARVHAESVLSPNDHHVVVLARLGCGAVVGETAFFLDTPRTATIRALERKSLDDLLQRRSADEEQEKLLIMICQIAHDNARANQKTLQQILVGASFLSGLAGLASSYHRNRDFVEESLKAQLDYLYHYMQHRKLPRRLQQRISNYYSLIWSHARVSQEATLQAALPSFIQRDLRMCMHKHLIRSIPALNNISYFPLKALCLHMRATVALTGDILLTERSNPRLVMKAYTSSQRLQSSAIGTAVHDPKSSTAAGEGWNGSSEPGEAGEASPSANGPMLLPAPGAPASAPELAAAGVHNQARVGGIQHIPELIAKLTKEFRNEKEALAFEFDFANWDLNSWVMDQKLSGEHSGISSKLVYTYSYDPMLKVHGCVKVQYKNNISWQGNSVEAEYSPIVRVQEEVPTKDGEGMQTVERNVSDKAGVRFVLHPPDLTREPKREQLKTNEFDPEAQRNRRGKSRQEEAKSTKCHTRWPRMMVRKELQDEGQDLEDVQDGQESM</sequence>
<feature type="transmembrane region" description="Helical" evidence="3">
    <location>
        <begin position="144"/>
        <end position="163"/>
    </location>
</feature>
<protein>
    <recommendedName>
        <fullName evidence="4">Cyclic nucleotide-binding domain-containing protein</fullName>
    </recommendedName>
</protein>
<dbReference type="InterPro" id="IPR050866">
    <property type="entry name" value="CNG_cation_channel"/>
</dbReference>
<feature type="region of interest" description="Disordered" evidence="2">
    <location>
        <begin position="1897"/>
        <end position="1966"/>
    </location>
</feature>
<feature type="domain" description="Cyclic nucleotide-binding" evidence="4">
    <location>
        <begin position="1159"/>
        <end position="1247"/>
    </location>
</feature>
<dbReference type="Gene3D" id="1.10.287.70">
    <property type="match status" value="2"/>
</dbReference>
<feature type="domain" description="Cyclic nucleotide-binding" evidence="4">
    <location>
        <begin position="1380"/>
        <end position="1515"/>
    </location>
</feature>
<dbReference type="InterPro" id="IPR000595">
    <property type="entry name" value="cNMP-bd_dom"/>
</dbReference>
<feature type="domain" description="Cyclic nucleotide-binding" evidence="4">
    <location>
        <begin position="883"/>
        <end position="1018"/>
    </location>
</feature>
<feature type="transmembrane region" description="Helical" evidence="3">
    <location>
        <begin position="794"/>
        <end position="817"/>
    </location>
</feature>
<evidence type="ECO:0000256" key="2">
    <source>
        <dbReference type="SAM" id="MobiDB-lite"/>
    </source>
</evidence>
<keyword evidence="6" id="KW-1185">Reference proteome</keyword>
<evidence type="ECO:0000313" key="6">
    <source>
        <dbReference type="Proteomes" id="UP001515480"/>
    </source>
</evidence>
<dbReference type="SMART" id="SM00100">
    <property type="entry name" value="cNMP"/>
    <property type="match status" value="3"/>
</dbReference>
<organism evidence="5 6">
    <name type="scientific">Prymnesium parvum</name>
    <name type="common">Toxic golden alga</name>
    <dbReference type="NCBI Taxonomy" id="97485"/>
    <lineage>
        <taxon>Eukaryota</taxon>
        <taxon>Haptista</taxon>
        <taxon>Haptophyta</taxon>
        <taxon>Prymnesiophyceae</taxon>
        <taxon>Prymnesiales</taxon>
        <taxon>Prymnesiaceae</taxon>
        <taxon>Prymnesium</taxon>
    </lineage>
</organism>
<feature type="region of interest" description="Disordered" evidence="2">
    <location>
        <begin position="301"/>
        <end position="324"/>
    </location>
</feature>
<dbReference type="SUPFAM" id="SSF81324">
    <property type="entry name" value="Voltage-gated potassium channels"/>
    <property type="match status" value="2"/>
</dbReference>
<feature type="compositionally biased region" description="Basic and acidic residues" evidence="2">
    <location>
        <begin position="1899"/>
        <end position="1933"/>
    </location>
</feature>
<feature type="compositionally biased region" description="Polar residues" evidence="2">
    <location>
        <begin position="48"/>
        <end position="72"/>
    </location>
</feature>
<evidence type="ECO:0000256" key="3">
    <source>
        <dbReference type="SAM" id="Phobius"/>
    </source>
</evidence>
<dbReference type="InterPro" id="IPR018490">
    <property type="entry name" value="cNMP-bd_dom_sf"/>
</dbReference>
<dbReference type="PANTHER" id="PTHR45638">
    <property type="entry name" value="CYCLIC NUCLEOTIDE-GATED CATION CHANNEL SUBUNIT A"/>
    <property type="match status" value="1"/>
</dbReference>
<accession>A0AB34JH20</accession>
<feature type="region of interest" description="Disordered" evidence="2">
    <location>
        <begin position="19"/>
        <end position="72"/>
    </location>
</feature>
<dbReference type="Proteomes" id="UP001515480">
    <property type="component" value="Unassembled WGS sequence"/>
</dbReference>